<reference evidence="2" key="1">
    <citation type="submission" date="2018-01" db="EMBL/GenBank/DDBJ databases">
        <authorList>
            <person name="Mao J.F."/>
        </authorList>
    </citation>
    <scope>NUCLEOTIDE SEQUENCE</scope>
    <source>
        <strain evidence="2">Huo1</strain>
        <tissue evidence="2">Leaf</tissue>
    </source>
</reference>
<evidence type="ECO:0000259" key="1">
    <source>
        <dbReference type="Pfam" id="PF07727"/>
    </source>
</evidence>
<evidence type="ECO:0000313" key="3">
    <source>
        <dbReference type="Proteomes" id="UP000298416"/>
    </source>
</evidence>
<sequence>MKEPHNAREAWMKCMSILKGNNPSMFKEFKKAMTEEFEMTDIGLMAYYLGVEVKQREDGIFIIQEHYAKEILKKFKMEDCKPINTTVECEAKLSKNDKEEKVDPTLYKSLVGSLRYLTCTRPDILYATGLVSRYMENPTTTHFKAAKRILRYLKCTIDYGLLYSATNDYRLVGYRDSDWAGDTDDRKSTSGYVFYMGDTAFT</sequence>
<dbReference type="Proteomes" id="UP000298416">
    <property type="component" value="Unassembled WGS sequence"/>
</dbReference>
<gene>
    <name evidence="2" type="ORF">SASPL_127688</name>
</gene>
<dbReference type="AlphaFoldDB" id="A0A8X8ZLS8"/>
<dbReference type="Pfam" id="PF07727">
    <property type="entry name" value="RVT_2"/>
    <property type="match status" value="1"/>
</dbReference>
<dbReference type="EMBL" id="PNBA02000010">
    <property type="protein sequence ID" value="KAG6409647.1"/>
    <property type="molecule type" value="Genomic_DNA"/>
</dbReference>
<protein>
    <recommendedName>
        <fullName evidence="1">Reverse transcriptase Ty1/copia-type domain-containing protein</fullName>
    </recommendedName>
</protein>
<accession>A0A8X8ZLS8</accession>
<proteinExistence type="predicted"/>
<dbReference type="PANTHER" id="PTHR11439">
    <property type="entry name" value="GAG-POL-RELATED RETROTRANSPOSON"/>
    <property type="match status" value="1"/>
</dbReference>
<name>A0A8X8ZLS8_SALSN</name>
<dbReference type="InterPro" id="IPR013103">
    <property type="entry name" value="RVT_2"/>
</dbReference>
<organism evidence="2">
    <name type="scientific">Salvia splendens</name>
    <name type="common">Scarlet sage</name>
    <dbReference type="NCBI Taxonomy" id="180675"/>
    <lineage>
        <taxon>Eukaryota</taxon>
        <taxon>Viridiplantae</taxon>
        <taxon>Streptophyta</taxon>
        <taxon>Embryophyta</taxon>
        <taxon>Tracheophyta</taxon>
        <taxon>Spermatophyta</taxon>
        <taxon>Magnoliopsida</taxon>
        <taxon>eudicotyledons</taxon>
        <taxon>Gunneridae</taxon>
        <taxon>Pentapetalae</taxon>
        <taxon>asterids</taxon>
        <taxon>lamiids</taxon>
        <taxon>Lamiales</taxon>
        <taxon>Lamiaceae</taxon>
        <taxon>Nepetoideae</taxon>
        <taxon>Mentheae</taxon>
        <taxon>Salviinae</taxon>
        <taxon>Salvia</taxon>
        <taxon>Salvia subgen. Calosphace</taxon>
        <taxon>core Calosphace</taxon>
    </lineage>
</organism>
<comment type="caution">
    <text evidence="2">The sequence shown here is derived from an EMBL/GenBank/DDBJ whole genome shotgun (WGS) entry which is preliminary data.</text>
</comment>
<keyword evidence="3" id="KW-1185">Reference proteome</keyword>
<dbReference type="PANTHER" id="PTHR11439:SF517">
    <property type="entry name" value="CYSTEINE-RICH RLK (RECEPTOR-LIKE PROTEIN KINASE) 8"/>
    <property type="match status" value="1"/>
</dbReference>
<evidence type="ECO:0000313" key="2">
    <source>
        <dbReference type="EMBL" id="KAG6409647.1"/>
    </source>
</evidence>
<feature type="domain" description="Reverse transcriptase Ty1/copia-type" evidence="1">
    <location>
        <begin position="17"/>
        <end position="87"/>
    </location>
</feature>
<reference evidence="2" key="2">
    <citation type="submission" date="2020-08" db="EMBL/GenBank/DDBJ databases">
        <title>Plant Genome Project.</title>
        <authorList>
            <person name="Zhang R.-G."/>
        </authorList>
    </citation>
    <scope>NUCLEOTIDE SEQUENCE</scope>
    <source>
        <strain evidence="2">Huo1</strain>
        <tissue evidence="2">Leaf</tissue>
    </source>
</reference>